<dbReference type="AlphaFoldDB" id="A0A1J0VQY8"/>
<evidence type="ECO:0000313" key="2">
    <source>
        <dbReference type="EMBL" id="APE34464.1"/>
    </source>
</evidence>
<dbReference type="Pfam" id="PF05175">
    <property type="entry name" value="MTS"/>
    <property type="match status" value="1"/>
</dbReference>
<evidence type="ECO:0000259" key="1">
    <source>
        <dbReference type="Pfam" id="PF05175"/>
    </source>
</evidence>
<dbReference type="Proteomes" id="UP000183810">
    <property type="component" value="Chromosome"/>
</dbReference>
<feature type="domain" description="Methyltransferase small" evidence="1">
    <location>
        <begin position="167"/>
        <end position="308"/>
    </location>
</feature>
<keyword evidence="2" id="KW-0808">Transferase</keyword>
<keyword evidence="2" id="KW-0489">Methyltransferase</keyword>
<dbReference type="OrthoDB" id="267914at2"/>
<dbReference type="GO" id="GO:0003676">
    <property type="term" value="F:nucleic acid binding"/>
    <property type="evidence" value="ECO:0007669"/>
    <property type="project" value="InterPro"/>
</dbReference>
<dbReference type="GO" id="GO:0032259">
    <property type="term" value="P:methylation"/>
    <property type="evidence" value="ECO:0007669"/>
    <property type="project" value="UniProtKB-KW"/>
</dbReference>
<accession>A0A1J0VQY8</accession>
<dbReference type="PANTHER" id="PTHR18895:SF74">
    <property type="entry name" value="MTRF1L RELEASE FACTOR GLUTAMINE METHYLTRANSFERASE"/>
    <property type="match status" value="1"/>
</dbReference>
<organism evidence="2 3">
    <name type="scientific">Nocardia mangyaensis</name>
    <dbReference type="NCBI Taxonomy" id="2213200"/>
    <lineage>
        <taxon>Bacteria</taxon>
        <taxon>Bacillati</taxon>
        <taxon>Actinomycetota</taxon>
        <taxon>Actinomycetes</taxon>
        <taxon>Mycobacteriales</taxon>
        <taxon>Nocardiaceae</taxon>
        <taxon>Nocardia</taxon>
    </lineage>
</organism>
<dbReference type="SUPFAM" id="SSF53335">
    <property type="entry name" value="S-adenosyl-L-methionine-dependent methyltransferases"/>
    <property type="match status" value="1"/>
</dbReference>
<dbReference type="PANTHER" id="PTHR18895">
    <property type="entry name" value="HEMK METHYLTRANSFERASE"/>
    <property type="match status" value="1"/>
</dbReference>
<proteinExistence type="predicted"/>
<evidence type="ECO:0000313" key="3">
    <source>
        <dbReference type="Proteomes" id="UP000183810"/>
    </source>
</evidence>
<dbReference type="KEGG" id="nsl:BOX37_11430"/>
<dbReference type="GO" id="GO:0036009">
    <property type="term" value="F:protein-glutamine N-methyltransferase activity"/>
    <property type="evidence" value="ECO:0007669"/>
    <property type="project" value="TreeGrafter"/>
</dbReference>
<reference evidence="2" key="1">
    <citation type="submission" date="2016-11" db="EMBL/GenBank/DDBJ databases">
        <authorList>
            <person name="Jaros S."/>
            <person name="Januszkiewicz K."/>
            <person name="Wedrychowicz H."/>
        </authorList>
    </citation>
    <scope>NUCLEOTIDE SEQUENCE [LARGE SCALE GENOMIC DNA]</scope>
    <source>
        <strain evidence="2">Y48</strain>
    </source>
</reference>
<sequence length="371" mass="40741">MSTIAWTEDHIQHTADWHSENGAPAPRAVAVVDDRLAADQAYRRIRAGEALLWQGDFHNGRQLLQALGRRVDRKATMPPTDDLGALYDHERTRKRTRASVLGSVLIRLDDNEIGLRRAPDVRAACTAAYGRSTSSQVVTFPELLGVLGAHRWHEQGVEVPALGVRIHPAYGVFSPTRSEYVDLVADAPLDPEVRTAFDLGTGTGVLAVLLAQRGVSRITATDINPRALRCAADNIARLGHAERITVEGPTLYPPGRADLVVCNPPWLPGVPTSDLERGVYDEDQTMLTEFAHGLRDHLTPHGEGWLVLSDLAERLGLRPAEHIPRLLDDAGLHVLGRLTTRPRHPRAADHADPLAAARTAETTTLWRLRAR</sequence>
<name>A0A1J0VQY8_9NOCA</name>
<dbReference type="Gene3D" id="3.40.50.150">
    <property type="entry name" value="Vaccinia Virus protein VP39"/>
    <property type="match status" value="1"/>
</dbReference>
<dbReference type="CDD" id="cd02440">
    <property type="entry name" value="AdoMet_MTases"/>
    <property type="match status" value="1"/>
</dbReference>
<dbReference type="RefSeq" id="WP_071927644.1">
    <property type="nucleotide sequence ID" value="NZ_CP018082.1"/>
</dbReference>
<dbReference type="PROSITE" id="PS00092">
    <property type="entry name" value="N6_MTASE"/>
    <property type="match status" value="1"/>
</dbReference>
<dbReference type="InterPro" id="IPR050320">
    <property type="entry name" value="N5-glutamine_MTase"/>
</dbReference>
<dbReference type="InterPro" id="IPR029063">
    <property type="entry name" value="SAM-dependent_MTases_sf"/>
</dbReference>
<protein>
    <submittedName>
        <fullName evidence="2">Methylase</fullName>
    </submittedName>
</protein>
<dbReference type="InterPro" id="IPR002052">
    <property type="entry name" value="DNA_methylase_N6_adenine_CS"/>
</dbReference>
<gene>
    <name evidence="2" type="ORF">BOX37_11430</name>
</gene>
<dbReference type="EMBL" id="CP018082">
    <property type="protein sequence ID" value="APE34464.1"/>
    <property type="molecule type" value="Genomic_DNA"/>
</dbReference>
<dbReference type="InterPro" id="IPR007848">
    <property type="entry name" value="Small_mtfrase_dom"/>
</dbReference>
<keyword evidence="3" id="KW-1185">Reference proteome</keyword>